<evidence type="ECO:0000256" key="8">
    <source>
        <dbReference type="ARBA" id="ARBA00023054"/>
    </source>
</evidence>
<dbReference type="Proteomes" id="UP000722485">
    <property type="component" value="Unassembled WGS sequence"/>
</dbReference>
<organism evidence="12 13">
    <name type="scientific">Cylindrodendrum hubeiense</name>
    <dbReference type="NCBI Taxonomy" id="595255"/>
    <lineage>
        <taxon>Eukaryota</taxon>
        <taxon>Fungi</taxon>
        <taxon>Dikarya</taxon>
        <taxon>Ascomycota</taxon>
        <taxon>Pezizomycotina</taxon>
        <taxon>Sordariomycetes</taxon>
        <taxon>Hypocreomycetidae</taxon>
        <taxon>Hypocreales</taxon>
        <taxon>Nectriaceae</taxon>
        <taxon>Cylindrodendrum</taxon>
    </lineage>
</organism>
<dbReference type="InterPro" id="IPR036390">
    <property type="entry name" value="WH_DNA-bd_sf"/>
</dbReference>
<dbReference type="Pfam" id="PF11605">
    <property type="entry name" value="Vps36_ESCRT-II"/>
    <property type="match status" value="1"/>
</dbReference>
<dbReference type="Gene3D" id="2.30.30.380">
    <property type="entry name" value="Zn-finger domain of Sec23/24"/>
    <property type="match status" value="1"/>
</dbReference>
<dbReference type="PANTHER" id="PTHR13128:SF12">
    <property type="entry name" value="VACUOLAR PROTEIN-SORTING-ASSOCIATED PROTEIN 36"/>
    <property type="match status" value="1"/>
</dbReference>
<feature type="region of interest" description="Disordered" evidence="10">
    <location>
        <begin position="278"/>
        <end position="314"/>
    </location>
</feature>
<keyword evidence="13" id="KW-1185">Reference proteome</keyword>
<evidence type="ECO:0000256" key="9">
    <source>
        <dbReference type="RuleBase" id="RU367095"/>
    </source>
</evidence>
<evidence type="ECO:0000313" key="13">
    <source>
        <dbReference type="Proteomes" id="UP000722485"/>
    </source>
</evidence>
<keyword evidence="9" id="KW-0963">Cytoplasm</keyword>
<dbReference type="SUPFAM" id="SSF50729">
    <property type="entry name" value="PH domain-like"/>
    <property type="match status" value="1"/>
</dbReference>
<feature type="compositionally biased region" description="Low complexity" evidence="10">
    <location>
        <begin position="354"/>
        <end position="366"/>
    </location>
</feature>
<comment type="caution">
    <text evidence="12">The sequence shown here is derived from an EMBL/GenBank/DDBJ whole genome shotgun (WGS) entry which is preliminary data.</text>
</comment>
<comment type="subunit">
    <text evidence="9">Component of the endosomal sorting complex required for transport II (ESCRT-II).</text>
</comment>
<evidence type="ECO:0000256" key="4">
    <source>
        <dbReference type="ARBA" id="ARBA00022753"/>
    </source>
</evidence>
<feature type="region of interest" description="Disordered" evidence="10">
    <location>
        <begin position="106"/>
        <end position="133"/>
    </location>
</feature>
<feature type="region of interest" description="Disordered" evidence="10">
    <location>
        <begin position="342"/>
        <end position="370"/>
    </location>
</feature>
<evidence type="ECO:0000256" key="3">
    <source>
        <dbReference type="ARBA" id="ARBA00022723"/>
    </source>
</evidence>
<dbReference type="EMBL" id="JAANBB010000162">
    <property type="protein sequence ID" value="KAF7547963.1"/>
    <property type="molecule type" value="Genomic_DNA"/>
</dbReference>
<reference evidence="12" key="1">
    <citation type="submission" date="2020-03" db="EMBL/GenBank/DDBJ databases">
        <title>Draft Genome Sequence of Cylindrodendrum hubeiense.</title>
        <authorList>
            <person name="Buettner E."/>
            <person name="Kellner H."/>
        </authorList>
    </citation>
    <scope>NUCLEOTIDE SEQUENCE</scope>
    <source>
        <strain evidence="12">IHI 201604</strain>
    </source>
</reference>
<dbReference type="InterPro" id="IPR011993">
    <property type="entry name" value="PH-like_dom_sf"/>
</dbReference>
<keyword evidence="3" id="KW-0479">Metal-binding</keyword>
<feature type="domain" description="GLUE N-terminal" evidence="11">
    <location>
        <begin position="6"/>
        <end position="343"/>
    </location>
</feature>
<dbReference type="GO" id="GO:0043130">
    <property type="term" value="F:ubiquitin binding"/>
    <property type="evidence" value="ECO:0007669"/>
    <property type="project" value="UniProtKB-UniRule"/>
</dbReference>
<evidence type="ECO:0000259" key="11">
    <source>
        <dbReference type="PROSITE" id="PS51495"/>
    </source>
</evidence>
<dbReference type="SUPFAM" id="SSF46785">
    <property type="entry name" value="Winged helix' DNA-binding domain"/>
    <property type="match status" value="1"/>
</dbReference>
<dbReference type="GO" id="GO:0031902">
    <property type="term" value="C:late endosome membrane"/>
    <property type="evidence" value="ECO:0007669"/>
    <property type="project" value="UniProtKB-UniRule"/>
</dbReference>
<dbReference type="PROSITE" id="PS51495">
    <property type="entry name" value="GLUE"/>
    <property type="match status" value="1"/>
</dbReference>
<keyword evidence="6" id="KW-0862">Zinc</keyword>
<evidence type="ECO:0000256" key="2">
    <source>
        <dbReference type="ARBA" id="ARBA00022448"/>
    </source>
</evidence>
<dbReference type="PANTHER" id="PTHR13128">
    <property type="entry name" value="VACUOLAR PROTEIN-SORTING-ASSOCIATED PROTEIN 36"/>
    <property type="match status" value="1"/>
</dbReference>
<dbReference type="InterPro" id="IPR036388">
    <property type="entry name" value="WH-like_DNA-bd_sf"/>
</dbReference>
<dbReference type="InterPro" id="IPR031558">
    <property type="entry name" value="Vps36-NZF-N"/>
</dbReference>
<feature type="compositionally biased region" description="Low complexity" evidence="10">
    <location>
        <begin position="106"/>
        <end position="123"/>
    </location>
</feature>
<evidence type="ECO:0000256" key="7">
    <source>
        <dbReference type="ARBA" id="ARBA00022927"/>
    </source>
</evidence>
<feature type="region of interest" description="Disordered" evidence="10">
    <location>
        <begin position="189"/>
        <end position="223"/>
    </location>
</feature>
<comment type="function">
    <text evidence="9">Component of the ESCRT-II complex (endosomal sorting complex required for transport II), which is required for multivesicular body (MVB) formation and sorting of endosomal cargo proteins into MVBs.</text>
</comment>
<dbReference type="Gene3D" id="6.10.140.260">
    <property type="match status" value="1"/>
</dbReference>
<dbReference type="FunFam" id="1.10.10.10:FF:000165">
    <property type="entry name" value="Vacuolar protein sorting protein (Vps36)"/>
    <property type="match status" value="1"/>
</dbReference>
<comment type="similarity">
    <text evidence="1 9">Belongs to the VPS36 family.</text>
</comment>
<dbReference type="InterPro" id="IPR040608">
    <property type="entry name" value="Snf8/Vps36"/>
</dbReference>
<dbReference type="GO" id="GO:0008270">
    <property type="term" value="F:zinc ion binding"/>
    <property type="evidence" value="ECO:0007669"/>
    <property type="project" value="UniProtKB-KW"/>
</dbReference>
<evidence type="ECO:0000256" key="10">
    <source>
        <dbReference type="SAM" id="MobiDB-lite"/>
    </source>
</evidence>
<dbReference type="SMART" id="SM00547">
    <property type="entry name" value="ZnF_RBZ"/>
    <property type="match status" value="1"/>
</dbReference>
<evidence type="ECO:0000256" key="6">
    <source>
        <dbReference type="ARBA" id="ARBA00022833"/>
    </source>
</evidence>
<dbReference type="GO" id="GO:0032266">
    <property type="term" value="F:phosphatidylinositol-3-phosphate binding"/>
    <property type="evidence" value="ECO:0007669"/>
    <property type="project" value="UniProtKB-UniRule"/>
</dbReference>
<proteinExistence type="inferred from homology"/>
<dbReference type="AlphaFoldDB" id="A0A9P5LFD6"/>
<sequence length="651" mass="70518">MFLKSIDLTTALRPSYLPDEVLLFVRDNVGLYEGKSKLRDQQNGQVYLTSHRICYVDQKEPRKRSVALDLKDVDRHEFYAGFLKSSPKVTLVPKPLKRGSYHTRVLSSVSSSPRSVPGSPGHSEGAYRPPADPPTATAATWVCTICSFSNPVPSNFDPTAANAHTPLPPCLACGIKPTLSHVLKAAISNANNRPSPSPAISTSSPLALRSGPSDPQSMSESQGDLLTSQLGDMSIGGLNGTNGKGASFECPRCTFSNHPSLNSCEMCGASLVSRDIPTSVQQDSMSDATRAESPGPVKDQSKGQNDMPENIKLSFRGGGGPIFYERLKGSMTQRKWLLHNAPPAPKTNRMLNESNGNGSPGSPSGGRAKTAGIAGLEQLGLNMRKNNEILIGSAFEDLEALMASAKDVIALAERFARQTNNGQDSATAEENAILAESASQLGLITTKDIVGGGSSESLYLSELSRNLAEFLTDDSRGVLKKAGGIITLVDLWAMFNRARGGVELVSPMDFEKAARLWSKLKLPVRLRTFRSGVMVVQSRDRTDSTTVKTLLSWLQDLHEFPPDRDVPWDWQVFGRGVTAQEAAERFGWSLGVAEEELMMAEERGALCREEGLEGLKFWVNYIDDGDTAKVKGKVRKEHDQIMSALKHSGLL</sequence>
<keyword evidence="2 9" id="KW-0813">Transport</keyword>
<keyword evidence="5" id="KW-0863">Zinc-finger</keyword>
<dbReference type="Gene3D" id="4.10.1060.10">
    <property type="entry name" value="Zinc finger, RanBP2-type"/>
    <property type="match status" value="1"/>
</dbReference>
<dbReference type="OrthoDB" id="271448at2759"/>
<dbReference type="Gene3D" id="1.10.10.10">
    <property type="entry name" value="Winged helix-like DNA-binding domain superfamily/Winged helix DNA-binding domain"/>
    <property type="match status" value="2"/>
</dbReference>
<dbReference type="InterPro" id="IPR001876">
    <property type="entry name" value="Znf_RanBP2"/>
</dbReference>
<dbReference type="Gene3D" id="2.30.29.30">
    <property type="entry name" value="Pleckstrin-homology domain (PH domain)/Phosphotyrosine-binding domain (PTB)"/>
    <property type="match status" value="2"/>
</dbReference>
<dbReference type="InterPro" id="IPR021648">
    <property type="entry name" value="GLUE_dom"/>
</dbReference>
<gene>
    <name evidence="12" type="ORF">G7Z17_g7363</name>
</gene>
<name>A0A9P5LFD6_9HYPO</name>
<dbReference type="GO" id="GO:0043328">
    <property type="term" value="P:protein transport to vacuole involved in ubiquitin-dependent protein catabolic process via the multivesicular body sorting pathway"/>
    <property type="evidence" value="ECO:0007669"/>
    <property type="project" value="UniProtKB-UniRule"/>
</dbReference>
<evidence type="ECO:0000313" key="12">
    <source>
        <dbReference type="EMBL" id="KAF7547963.1"/>
    </source>
</evidence>
<evidence type="ECO:0000256" key="5">
    <source>
        <dbReference type="ARBA" id="ARBA00022771"/>
    </source>
</evidence>
<dbReference type="Pfam" id="PF16988">
    <property type="entry name" value="Vps36-NZF-N"/>
    <property type="match status" value="1"/>
</dbReference>
<dbReference type="InterPro" id="IPR037855">
    <property type="entry name" value="Vps36"/>
</dbReference>
<feature type="compositionally biased region" description="Polar residues" evidence="10">
    <location>
        <begin position="278"/>
        <end position="287"/>
    </location>
</feature>
<dbReference type="GO" id="GO:0000814">
    <property type="term" value="C:ESCRT II complex"/>
    <property type="evidence" value="ECO:0007669"/>
    <property type="project" value="UniProtKB-UniRule"/>
</dbReference>
<dbReference type="FunFam" id="1.10.10.10:FF:000527">
    <property type="entry name" value="Vacuolar protein sorting protein (Vps36), putative"/>
    <property type="match status" value="1"/>
</dbReference>
<evidence type="ECO:0000256" key="1">
    <source>
        <dbReference type="ARBA" id="ARBA00009697"/>
    </source>
</evidence>
<dbReference type="InterPro" id="IPR036443">
    <property type="entry name" value="Znf_RanBP2_sf"/>
</dbReference>
<keyword evidence="4 9" id="KW-0967">Endosome</keyword>
<feature type="compositionally biased region" description="Polar residues" evidence="10">
    <location>
        <begin position="213"/>
        <end position="223"/>
    </location>
</feature>
<dbReference type="Pfam" id="PF04157">
    <property type="entry name" value="EAP30"/>
    <property type="match status" value="1"/>
</dbReference>
<keyword evidence="7 9" id="KW-0653">Protein transport</keyword>
<keyword evidence="8" id="KW-0175">Coiled coil</keyword>
<protein>
    <recommendedName>
        <fullName evidence="9">Vacuolar protein-sorting-associated protein 36</fullName>
    </recommendedName>
    <alternativeName>
        <fullName evidence="9">ESCRT-II complex subunit VPS36</fullName>
    </alternativeName>
</protein>
<dbReference type="SUPFAM" id="SSF90209">
    <property type="entry name" value="Ran binding protein zinc finger-like"/>
    <property type="match status" value="2"/>
</dbReference>
<comment type="subcellular location">
    <subcellularLocation>
        <location evidence="9">Cytoplasm</location>
    </subcellularLocation>
    <subcellularLocation>
        <location evidence="9">Endosome</location>
    </subcellularLocation>
</comment>
<accession>A0A9P5LFD6</accession>